<dbReference type="InterPro" id="IPR047740">
    <property type="entry name" value="SMEK_dom"/>
</dbReference>
<protein>
    <submittedName>
        <fullName evidence="2">SMEK domain-containing protein</fullName>
    </submittedName>
</protein>
<reference evidence="2 3" key="1">
    <citation type="submission" date="2021-05" db="EMBL/GenBank/DDBJ databases">
        <title>Draft genomes of bacteria isolated from model marine particles.</title>
        <authorList>
            <person name="Datta M.S."/>
            <person name="Schwartzman J.A."/>
            <person name="Enke T.N."/>
            <person name="Saavedra J."/>
            <person name="Cermak N."/>
            <person name="Cordero O.X."/>
        </authorList>
    </citation>
    <scope>NUCLEOTIDE SEQUENCE [LARGE SCALE GENOMIC DNA]</scope>
    <source>
        <strain evidence="2 3">D2M19</strain>
    </source>
</reference>
<evidence type="ECO:0000259" key="1">
    <source>
        <dbReference type="Pfam" id="PF21941"/>
    </source>
</evidence>
<dbReference type="NCBIfam" id="NF033859">
    <property type="entry name" value="SMEK_N"/>
    <property type="match status" value="1"/>
</dbReference>
<name>A0ABS6A6U3_9GAMM</name>
<organism evidence="2 3">
    <name type="scientific">Marinobacter salexigens</name>
    <dbReference type="NCBI Taxonomy" id="1925763"/>
    <lineage>
        <taxon>Bacteria</taxon>
        <taxon>Pseudomonadati</taxon>
        <taxon>Pseudomonadota</taxon>
        <taxon>Gammaproteobacteria</taxon>
        <taxon>Pseudomonadales</taxon>
        <taxon>Marinobacteraceae</taxon>
        <taxon>Marinobacter</taxon>
    </lineage>
</organism>
<gene>
    <name evidence="2" type="ORF">KO508_05415</name>
</gene>
<accession>A0ABS6A6U3</accession>
<dbReference type="EMBL" id="JAHKPV010000001">
    <property type="protein sequence ID" value="MBU2873445.1"/>
    <property type="molecule type" value="Genomic_DNA"/>
</dbReference>
<dbReference type="Proteomes" id="UP000753376">
    <property type="component" value="Unassembled WGS sequence"/>
</dbReference>
<evidence type="ECO:0000313" key="2">
    <source>
        <dbReference type="EMBL" id="MBU2873445.1"/>
    </source>
</evidence>
<feature type="domain" description="SMEK" evidence="1">
    <location>
        <begin position="11"/>
        <end position="147"/>
    </location>
</feature>
<sequence>MTKKQEYMTAIITLLTRIPPVVTASNKLNLTDVNTFSEDFYEQLLNLVYGYRLKNENEFDPNAAAIDLRDTGNKVAIQVTSTSSLKKTQKTVEKFIEHGLFKKFKRLIILNIVKKSKHKECSIGDDQFSIDTEKDIWDINDILRDIKYLTDIEKIKSIRDFLRKELQDEPVSTLPNEVNTILAMIEMLSNESHPHAGNGFIEDPDPDNKINKRFSDHSEYLKNRYYDLYIEYGKILGTIKEESDIGGQALRRAGTYLKGYSDEVLTNSGGDPKVALGVLVDNFKVHLSNLGFSFDSCAAEFYIVDQLIQCNVFPLRKVSNG</sequence>
<proteinExistence type="predicted"/>
<keyword evidence="3" id="KW-1185">Reference proteome</keyword>
<dbReference type="Pfam" id="PF21941">
    <property type="entry name" value="SMEK_N"/>
    <property type="match status" value="1"/>
</dbReference>
<evidence type="ECO:0000313" key="3">
    <source>
        <dbReference type="Proteomes" id="UP000753376"/>
    </source>
</evidence>
<dbReference type="RefSeq" id="WP_216007259.1">
    <property type="nucleotide sequence ID" value="NZ_JAHKPV010000001.1"/>
</dbReference>
<comment type="caution">
    <text evidence="2">The sequence shown here is derived from an EMBL/GenBank/DDBJ whole genome shotgun (WGS) entry which is preliminary data.</text>
</comment>